<dbReference type="GO" id="GO:0003824">
    <property type="term" value="F:catalytic activity"/>
    <property type="evidence" value="ECO:0007669"/>
    <property type="project" value="InterPro"/>
</dbReference>
<dbReference type="InterPro" id="IPR003382">
    <property type="entry name" value="Flavoprotein"/>
</dbReference>
<dbReference type="STRING" id="766136.BHF68_03080"/>
<protein>
    <submittedName>
        <fullName evidence="2">Dipicolinate synthase subunit B</fullName>
    </submittedName>
</protein>
<evidence type="ECO:0000313" key="2">
    <source>
        <dbReference type="EMBL" id="OEF98658.1"/>
    </source>
</evidence>
<dbReference type="NCBIfam" id="NF006161">
    <property type="entry name" value="PRK08305.1"/>
    <property type="match status" value="1"/>
</dbReference>
<dbReference type="NCBIfam" id="TIGR02852">
    <property type="entry name" value="spore_dpaB"/>
    <property type="match status" value="1"/>
</dbReference>
<dbReference type="SUPFAM" id="SSF52507">
    <property type="entry name" value="Homo-oligomeric flavin-containing Cys decarboxylases, HFCD"/>
    <property type="match status" value="1"/>
</dbReference>
<dbReference type="Gene3D" id="3.40.50.1950">
    <property type="entry name" value="Flavin prenyltransferase-like"/>
    <property type="match status" value="1"/>
</dbReference>
<dbReference type="PIRSF" id="PIRSF001390">
    <property type="entry name" value="Dipicolinate_synth_subunit_B"/>
    <property type="match status" value="1"/>
</dbReference>
<gene>
    <name evidence="2" type="ORF">BHF68_03080</name>
</gene>
<evidence type="ECO:0000313" key="3">
    <source>
        <dbReference type="Proteomes" id="UP000094296"/>
    </source>
</evidence>
<dbReference type="OrthoDB" id="9792688at2"/>
<reference evidence="2 3" key="1">
    <citation type="submission" date="2016-09" db="EMBL/GenBank/DDBJ databases">
        <title>Draft genome sequence for the type strain of Desulfuribacillus alkaliarsenatis AHT28, an obligately anaerobic, sulfidogenic bacterium isolated from Russian soda lake sediments.</title>
        <authorList>
            <person name="Abin C.A."/>
            <person name="Hollibaugh J.T."/>
        </authorList>
    </citation>
    <scope>NUCLEOTIDE SEQUENCE [LARGE SCALE GENOMIC DNA]</scope>
    <source>
        <strain evidence="2 3">AHT28</strain>
    </source>
</reference>
<proteinExistence type="predicted"/>
<dbReference type="InterPro" id="IPR036551">
    <property type="entry name" value="Flavin_trans-like"/>
</dbReference>
<dbReference type="AlphaFoldDB" id="A0A1E5G638"/>
<sequence>MDVSGKTIGFAFTGSHCTFAKIMPILKELKNRGAEVIPIITESVKDTDTRFGKAADWIKEIEQITNNKCISTIVDAEPVGPKALLDVLVIAPCSGNTIGKLANAITDTAVLMATKAQLRNQRPVVIAVSTNDGLGLNGVNIGRLCAIKNIFMVPFGQDDPINKENSIVADMSMIIPTIEKALEYKQIQPVIVEVFSKKK</sequence>
<dbReference type="Pfam" id="PF02441">
    <property type="entry name" value="Flavoprotein"/>
    <property type="match status" value="1"/>
</dbReference>
<dbReference type="EMBL" id="MIJE01000001">
    <property type="protein sequence ID" value="OEF98658.1"/>
    <property type="molecule type" value="Genomic_DNA"/>
</dbReference>
<organism evidence="2 3">
    <name type="scientific">Desulfuribacillus alkaliarsenatis</name>
    <dbReference type="NCBI Taxonomy" id="766136"/>
    <lineage>
        <taxon>Bacteria</taxon>
        <taxon>Bacillati</taxon>
        <taxon>Bacillota</taxon>
        <taxon>Desulfuribacillia</taxon>
        <taxon>Desulfuribacillales</taxon>
        <taxon>Desulfuribacillaceae</taxon>
        <taxon>Desulfuribacillus</taxon>
    </lineage>
</organism>
<dbReference type="InterPro" id="IPR014214">
    <property type="entry name" value="Dipicolinic_acid_synth_B"/>
</dbReference>
<dbReference type="RefSeq" id="WP_069642150.1">
    <property type="nucleotide sequence ID" value="NZ_MIJE01000001.1"/>
</dbReference>
<comment type="caution">
    <text evidence="2">The sequence shown here is derived from an EMBL/GenBank/DDBJ whole genome shotgun (WGS) entry which is preliminary data.</text>
</comment>
<name>A0A1E5G638_9FIRM</name>
<keyword evidence="3" id="KW-1185">Reference proteome</keyword>
<dbReference type="Proteomes" id="UP000094296">
    <property type="component" value="Unassembled WGS sequence"/>
</dbReference>
<feature type="domain" description="Flavoprotein" evidence="1">
    <location>
        <begin position="6"/>
        <end position="167"/>
    </location>
</feature>
<evidence type="ECO:0000259" key="1">
    <source>
        <dbReference type="Pfam" id="PF02441"/>
    </source>
</evidence>
<accession>A0A1E5G638</accession>